<evidence type="ECO:0000256" key="5">
    <source>
        <dbReference type="ARBA" id="ARBA00022989"/>
    </source>
</evidence>
<dbReference type="PANTHER" id="PTHR31587">
    <property type="entry name" value="TRANSMEMBRANE PROTEIN (DUF2215)"/>
    <property type="match status" value="1"/>
</dbReference>
<feature type="region of interest" description="Disordered" evidence="8">
    <location>
        <begin position="542"/>
        <end position="571"/>
    </location>
</feature>
<evidence type="ECO:0000256" key="6">
    <source>
        <dbReference type="ARBA" id="ARBA00023136"/>
    </source>
</evidence>
<keyword evidence="3 9" id="KW-0812">Transmembrane</keyword>
<evidence type="ECO:0000256" key="1">
    <source>
        <dbReference type="ARBA" id="ARBA00004575"/>
    </source>
</evidence>
<organism evidence="10 11">
    <name type="scientific">Abeliophyllum distichum</name>
    <dbReference type="NCBI Taxonomy" id="126358"/>
    <lineage>
        <taxon>Eukaryota</taxon>
        <taxon>Viridiplantae</taxon>
        <taxon>Streptophyta</taxon>
        <taxon>Embryophyta</taxon>
        <taxon>Tracheophyta</taxon>
        <taxon>Spermatophyta</taxon>
        <taxon>Magnoliopsida</taxon>
        <taxon>eudicotyledons</taxon>
        <taxon>Gunneridae</taxon>
        <taxon>Pentapetalae</taxon>
        <taxon>asterids</taxon>
        <taxon>lamiids</taxon>
        <taxon>Lamiales</taxon>
        <taxon>Oleaceae</taxon>
        <taxon>Forsythieae</taxon>
        <taxon>Abeliophyllum</taxon>
    </lineage>
</organism>
<accession>A0ABD1PPH4</accession>
<evidence type="ECO:0000256" key="4">
    <source>
        <dbReference type="ARBA" id="ARBA00022729"/>
    </source>
</evidence>
<keyword evidence="7" id="KW-0539">Nucleus</keyword>
<dbReference type="PANTHER" id="PTHR31587:SF3">
    <property type="entry name" value="EXPRESSED PROTEIN"/>
    <property type="match status" value="1"/>
</dbReference>
<keyword evidence="4" id="KW-0732">Signal</keyword>
<protein>
    <submittedName>
        <fullName evidence="10">Uncharacterized protein</fullName>
    </submittedName>
</protein>
<keyword evidence="11" id="KW-1185">Reference proteome</keyword>
<reference evidence="11" key="1">
    <citation type="submission" date="2024-07" db="EMBL/GenBank/DDBJ databases">
        <title>Two chromosome-level genome assemblies of Korean endemic species Abeliophyllum distichum and Forsythia ovata (Oleaceae).</title>
        <authorList>
            <person name="Jang H."/>
        </authorList>
    </citation>
    <scope>NUCLEOTIDE SEQUENCE [LARGE SCALE GENOMIC DNA]</scope>
</reference>
<feature type="transmembrane region" description="Helical" evidence="9">
    <location>
        <begin position="377"/>
        <end position="399"/>
    </location>
</feature>
<evidence type="ECO:0000256" key="9">
    <source>
        <dbReference type="SAM" id="Phobius"/>
    </source>
</evidence>
<dbReference type="InterPro" id="IPR019358">
    <property type="entry name" value="NEMP_fam"/>
</dbReference>
<evidence type="ECO:0000256" key="7">
    <source>
        <dbReference type="ARBA" id="ARBA00023242"/>
    </source>
</evidence>
<evidence type="ECO:0000313" key="11">
    <source>
        <dbReference type="Proteomes" id="UP001604336"/>
    </source>
</evidence>
<feature type="transmembrane region" description="Helical" evidence="9">
    <location>
        <begin position="322"/>
        <end position="340"/>
    </location>
</feature>
<feature type="transmembrane region" description="Helical" evidence="9">
    <location>
        <begin position="346"/>
        <end position="365"/>
    </location>
</feature>
<proteinExistence type="inferred from homology"/>
<evidence type="ECO:0000256" key="8">
    <source>
        <dbReference type="SAM" id="MobiDB-lite"/>
    </source>
</evidence>
<dbReference type="GO" id="GO:0005637">
    <property type="term" value="C:nuclear inner membrane"/>
    <property type="evidence" value="ECO:0007669"/>
    <property type="project" value="UniProtKB-SubCell"/>
</dbReference>
<dbReference type="EMBL" id="JBFOLK010000013">
    <property type="protein sequence ID" value="KAL2465815.1"/>
    <property type="molecule type" value="Genomic_DNA"/>
</dbReference>
<dbReference type="Pfam" id="PF10225">
    <property type="entry name" value="NEMP"/>
    <property type="match status" value="1"/>
</dbReference>
<evidence type="ECO:0000313" key="10">
    <source>
        <dbReference type="EMBL" id="KAL2465815.1"/>
    </source>
</evidence>
<comment type="subcellular location">
    <subcellularLocation>
        <location evidence="1">Nucleus inner membrane</location>
        <topology evidence="1">Multi-pass membrane protein</topology>
        <orientation evidence="1">Nucleoplasmic side</orientation>
    </subcellularLocation>
</comment>
<evidence type="ECO:0000256" key="2">
    <source>
        <dbReference type="ARBA" id="ARBA00005748"/>
    </source>
</evidence>
<keyword evidence="6 9" id="KW-0472">Membrane</keyword>
<comment type="caution">
    <text evidence="10">The sequence shown here is derived from an EMBL/GenBank/DDBJ whole genome shotgun (WGS) entry which is preliminary data.</text>
</comment>
<dbReference type="AlphaFoldDB" id="A0ABD1PPH4"/>
<gene>
    <name evidence="10" type="ORF">Adt_41666</name>
</gene>
<name>A0ABD1PPH4_9LAMI</name>
<comment type="similarity">
    <text evidence="2">Belongs to the NEMP family.</text>
</comment>
<feature type="transmembrane region" description="Helical" evidence="9">
    <location>
        <begin position="163"/>
        <end position="183"/>
    </location>
</feature>
<sequence>MFGCAEILPEIDFLKFGGKDPEEWLRRAEMFLPILQVDDEKKIEIVKSYMEGMAYVWFYCFNINYTSVDWELFSIELYKRFSNCNEEVERTLEEGFEISGPLDVANVGKSPAFLSVNETRGEIPNCKLGPANFQTWRFNPNKYAQSSRTSSFRSPSFRRNRGVVVMEFCMSTTATALFFLAFLSATHVTALVVVDAENQVVNVTLIPLVESPSYKDVKLCERIQVSGLSRLKLGSYSSARRVTLVPIPERFHRKIRICFHKNSSLGLCQCENDSWKSMQNDVSTSVISPYEDRYIDVKFVGDLSASEPVYVTVTFAGEFQRWRLLCLAFGFVLLLLAPIVSSWVPFYYSSSMAIGVCLVVIILLFQGMKLLPTGRKNAFYLMIYGSVLGAGSFLVNQFMESVNSILVNFGISQEMHNPVAVFLLVGIILAGAGFGYWLVRKFVVREDGTVDVGVAQFVKWGIRIIAVTSIFQSTLDTTLAVALLGSSLATYYSITSMKWLRPRGFRYSGNRSLRTRQNERANKNHKQCAEFLRRSGAMNSRGAIWNSPKSPSAWSDSPVKGMSSTSSQTGTRNRLDYYSTFHKTPNRKKFSEEEWKDFSEESTRQAITEWASSPEVTDWIIKHSDRIQVLPDDSSDESTGSGSDSTDENVGMSSSGLSFFNWHRHK</sequence>
<keyword evidence="5 9" id="KW-1133">Transmembrane helix</keyword>
<dbReference type="Proteomes" id="UP001604336">
    <property type="component" value="Unassembled WGS sequence"/>
</dbReference>
<feature type="region of interest" description="Disordered" evidence="8">
    <location>
        <begin position="627"/>
        <end position="666"/>
    </location>
</feature>
<feature type="compositionally biased region" description="Polar residues" evidence="8">
    <location>
        <begin position="562"/>
        <end position="571"/>
    </location>
</feature>
<evidence type="ECO:0000256" key="3">
    <source>
        <dbReference type="ARBA" id="ARBA00022692"/>
    </source>
</evidence>
<feature type="transmembrane region" description="Helical" evidence="9">
    <location>
        <begin position="419"/>
        <end position="439"/>
    </location>
</feature>